<dbReference type="Pfam" id="PF06013">
    <property type="entry name" value="WXG100"/>
    <property type="match status" value="1"/>
</dbReference>
<dbReference type="InterPro" id="IPR010310">
    <property type="entry name" value="T7SS_ESAT-6-like"/>
</dbReference>
<organism evidence="1 2">
    <name type="scientific">Actinomadura algeriensis</name>
    <dbReference type="NCBI Taxonomy" id="1679523"/>
    <lineage>
        <taxon>Bacteria</taxon>
        <taxon>Bacillati</taxon>
        <taxon>Actinomycetota</taxon>
        <taxon>Actinomycetes</taxon>
        <taxon>Streptosporangiales</taxon>
        <taxon>Thermomonosporaceae</taxon>
        <taxon>Actinomadura</taxon>
    </lineage>
</organism>
<evidence type="ECO:0000313" key="2">
    <source>
        <dbReference type="Proteomes" id="UP000627838"/>
    </source>
</evidence>
<protein>
    <submittedName>
        <fullName evidence="1">Uncharacterized protein YukE</fullName>
    </submittedName>
</protein>
<evidence type="ECO:0000313" key="1">
    <source>
        <dbReference type="EMBL" id="MBE1532094.1"/>
    </source>
</evidence>
<proteinExistence type="predicted"/>
<dbReference type="InterPro" id="IPR036689">
    <property type="entry name" value="ESAT-6-like_sf"/>
</dbReference>
<dbReference type="Proteomes" id="UP000627838">
    <property type="component" value="Unassembled WGS sequence"/>
</dbReference>
<keyword evidence="2" id="KW-1185">Reference proteome</keyword>
<name>A0ABR9JNT8_9ACTN</name>
<dbReference type="EMBL" id="JADBDZ010000001">
    <property type="protein sequence ID" value="MBE1532094.1"/>
    <property type="molecule type" value="Genomic_DNA"/>
</dbReference>
<sequence length="98" mass="10894">MTASGFDVYGHSGRLQGLADEQAHHLARFQALLSQIDAQARATLAEWEGAGRDGARRLFDEYEERFAQVNDKFRRLVESTEGAGTQYAALGRTLEGMF</sequence>
<comment type="caution">
    <text evidence="1">The sequence shown here is derived from an EMBL/GenBank/DDBJ whole genome shotgun (WGS) entry which is preliminary data.</text>
</comment>
<dbReference type="SUPFAM" id="SSF140453">
    <property type="entry name" value="EsxAB dimer-like"/>
    <property type="match status" value="1"/>
</dbReference>
<dbReference type="Gene3D" id="1.10.287.1060">
    <property type="entry name" value="ESAT-6-like"/>
    <property type="match status" value="1"/>
</dbReference>
<dbReference type="RefSeq" id="WP_192758844.1">
    <property type="nucleotide sequence ID" value="NZ_JADBDZ010000001.1"/>
</dbReference>
<accession>A0ABR9JNT8</accession>
<reference evidence="1 2" key="1">
    <citation type="submission" date="2020-10" db="EMBL/GenBank/DDBJ databases">
        <title>Sequencing the genomes of 1000 actinobacteria strains.</title>
        <authorList>
            <person name="Klenk H.-P."/>
        </authorList>
    </citation>
    <scope>NUCLEOTIDE SEQUENCE [LARGE SCALE GENOMIC DNA]</scope>
    <source>
        <strain evidence="1 2">DSM 46744</strain>
    </source>
</reference>
<gene>
    <name evidence="1" type="ORF">H4W34_001927</name>
</gene>